<gene>
    <name evidence="1" type="ORF">DRF65_28145</name>
</gene>
<accession>A0A3D9BZT0</accession>
<dbReference type="AlphaFoldDB" id="A0A3D9BZT0"/>
<keyword evidence="2" id="KW-1185">Reference proteome</keyword>
<name>A0A3D9BZT0_9FLAO</name>
<sequence length="117" mass="13908">MHIPDELLKLLLPDFLVEHFDISNVDDIEGILHIDFEEKNIIPEEFSHRPYQSNGFHSAIIVEDFPLRGKQVLLHVKRRRWIDKTTGEILQRNWSLIAKGTRMTHDFAEFLKKISRY</sequence>
<dbReference type="EMBL" id="QNVT01000068">
    <property type="protein sequence ID" value="REC59035.1"/>
    <property type="molecule type" value="Genomic_DNA"/>
</dbReference>
<dbReference type="Proteomes" id="UP000256686">
    <property type="component" value="Unassembled WGS sequence"/>
</dbReference>
<organism evidence="1 2">
    <name type="scientific">Chryseobacterium pennae</name>
    <dbReference type="NCBI Taxonomy" id="2258962"/>
    <lineage>
        <taxon>Bacteria</taxon>
        <taxon>Pseudomonadati</taxon>
        <taxon>Bacteroidota</taxon>
        <taxon>Flavobacteriia</taxon>
        <taxon>Flavobacteriales</taxon>
        <taxon>Weeksellaceae</taxon>
        <taxon>Chryseobacterium group</taxon>
        <taxon>Chryseobacterium</taxon>
    </lineage>
</organism>
<comment type="caution">
    <text evidence="1">The sequence shown here is derived from an EMBL/GenBank/DDBJ whole genome shotgun (WGS) entry which is preliminary data.</text>
</comment>
<evidence type="ECO:0000313" key="1">
    <source>
        <dbReference type="EMBL" id="REC59035.1"/>
    </source>
</evidence>
<protein>
    <submittedName>
        <fullName evidence="1">Transposase</fullName>
    </submittedName>
</protein>
<evidence type="ECO:0000313" key="2">
    <source>
        <dbReference type="Proteomes" id="UP000256686"/>
    </source>
</evidence>
<proteinExistence type="predicted"/>
<reference evidence="2" key="1">
    <citation type="submission" date="2018-06" db="EMBL/GenBank/DDBJ databases">
        <authorList>
            <person name="Lum Nde A."/>
            <person name="Hugo C."/>
        </authorList>
    </citation>
    <scope>NUCLEOTIDE SEQUENCE [LARGE SCALE GENOMIC DNA]</scope>
    <source>
        <strain evidence="2">1_F178</strain>
    </source>
</reference>